<feature type="non-terminal residue" evidence="1">
    <location>
        <position position="63"/>
    </location>
</feature>
<dbReference type="Proteomes" id="UP001274896">
    <property type="component" value="Unassembled WGS sequence"/>
</dbReference>
<dbReference type="AlphaFoldDB" id="A0AAE0QLC3"/>
<accession>A0AAE0QLC3</accession>
<protein>
    <submittedName>
        <fullName evidence="1">Uncharacterized protein</fullName>
    </submittedName>
</protein>
<organism evidence="1 2">
    <name type="scientific">Hemibagrus guttatus</name>
    <dbReference type="NCBI Taxonomy" id="175788"/>
    <lineage>
        <taxon>Eukaryota</taxon>
        <taxon>Metazoa</taxon>
        <taxon>Chordata</taxon>
        <taxon>Craniata</taxon>
        <taxon>Vertebrata</taxon>
        <taxon>Euteleostomi</taxon>
        <taxon>Actinopterygii</taxon>
        <taxon>Neopterygii</taxon>
        <taxon>Teleostei</taxon>
        <taxon>Ostariophysi</taxon>
        <taxon>Siluriformes</taxon>
        <taxon>Bagridae</taxon>
        <taxon>Hemibagrus</taxon>
    </lineage>
</organism>
<proteinExistence type="predicted"/>
<dbReference type="EMBL" id="JAUCMX010000014">
    <property type="protein sequence ID" value="KAK3524110.1"/>
    <property type="molecule type" value="Genomic_DNA"/>
</dbReference>
<comment type="caution">
    <text evidence="1">The sequence shown here is derived from an EMBL/GenBank/DDBJ whole genome shotgun (WGS) entry which is preliminary data.</text>
</comment>
<name>A0AAE0QLC3_9TELE</name>
<evidence type="ECO:0000313" key="1">
    <source>
        <dbReference type="EMBL" id="KAK3524110.1"/>
    </source>
</evidence>
<gene>
    <name evidence="1" type="ORF">QTP70_017986</name>
</gene>
<sequence length="63" mass="7080">MGRVVKTGIILHIFPAALCENSKDKQQVASSWEMRVNAGKKLQFPEVGHIAIRPHIVLWSVED</sequence>
<keyword evidence="2" id="KW-1185">Reference proteome</keyword>
<evidence type="ECO:0000313" key="2">
    <source>
        <dbReference type="Proteomes" id="UP001274896"/>
    </source>
</evidence>
<reference evidence="1" key="1">
    <citation type="submission" date="2023-06" db="EMBL/GenBank/DDBJ databases">
        <title>Male Hemibagrus guttatus genome.</title>
        <authorList>
            <person name="Bian C."/>
        </authorList>
    </citation>
    <scope>NUCLEOTIDE SEQUENCE</scope>
    <source>
        <strain evidence="1">Male_cb2023</strain>
        <tissue evidence="1">Muscle</tissue>
    </source>
</reference>